<feature type="transmembrane region" description="Helical" evidence="1">
    <location>
        <begin position="512"/>
        <end position="533"/>
    </location>
</feature>
<keyword evidence="1" id="KW-1133">Transmembrane helix</keyword>
<organism evidence="2 3">
    <name type="scientific">Periconia macrospinosa</name>
    <dbReference type="NCBI Taxonomy" id="97972"/>
    <lineage>
        <taxon>Eukaryota</taxon>
        <taxon>Fungi</taxon>
        <taxon>Dikarya</taxon>
        <taxon>Ascomycota</taxon>
        <taxon>Pezizomycotina</taxon>
        <taxon>Dothideomycetes</taxon>
        <taxon>Pleosporomycetidae</taxon>
        <taxon>Pleosporales</taxon>
        <taxon>Massarineae</taxon>
        <taxon>Periconiaceae</taxon>
        <taxon>Periconia</taxon>
    </lineage>
</organism>
<proteinExistence type="predicted"/>
<gene>
    <name evidence="2" type="ORF">DM02DRAFT_675105</name>
</gene>
<name>A0A2V1DFN7_9PLEO</name>
<reference evidence="2 3" key="1">
    <citation type="journal article" date="2018" name="Sci. Rep.">
        <title>Comparative genomics provides insights into the lifestyle and reveals functional heterogeneity of dark septate endophytic fungi.</title>
        <authorList>
            <person name="Knapp D.G."/>
            <person name="Nemeth J.B."/>
            <person name="Barry K."/>
            <person name="Hainaut M."/>
            <person name="Henrissat B."/>
            <person name="Johnson J."/>
            <person name="Kuo A."/>
            <person name="Lim J.H.P."/>
            <person name="Lipzen A."/>
            <person name="Nolan M."/>
            <person name="Ohm R.A."/>
            <person name="Tamas L."/>
            <person name="Grigoriev I.V."/>
            <person name="Spatafora J.W."/>
            <person name="Nagy L.G."/>
            <person name="Kovacs G.M."/>
        </authorList>
    </citation>
    <scope>NUCLEOTIDE SEQUENCE [LARGE SCALE GENOMIC DNA]</scope>
    <source>
        <strain evidence="2 3">DSE2036</strain>
    </source>
</reference>
<accession>A0A2V1DFN7</accession>
<keyword evidence="1" id="KW-0472">Membrane</keyword>
<feature type="transmembrane region" description="Helical" evidence="1">
    <location>
        <begin position="143"/>
        <end position="160"/>
    </location>
</feature>
<evidence type="ECO:0000313" key="3">
    <source>
        <dbReference type="Proteomes" id="UP000244855"/>
    </source>
</evidence>
<dbReference type="EMBL" id="KZ805478">
    <property type="protein sequence ID" value="PVH95964.1"/>
    <property type="molecule type" value="Genomic_DNA"/>
</dbReference>
<sequence length="613" mass="68510">MEQHKPYGLVAQRNTEDELDRCTVRNDDAGFWNISKTYSIFVLHLVACILFVISVMVWVDGCNFRPGSPPSSFFEVNGPLYQTQVNGLVSLALVFIRLLAACCAAPLIWTVILVLLEKRGMWLSEISRLNYLMPVLPRAKAHVWGWYAWATLVTVLLWPPNFASPIANSSLAWIPDALNFGANMKTMPISSNYDPDPELRALYLRNSPQWQTSSYLKAVVRMGSSPAYAFNTNSSRRYFSLPSLGVTVTNNSIISLPLPYIDVKIRWIDPSNNTTQVRRLDNTTYSDYVGLRSNGLSRNRGSVVVMREEPWDRDYDWPSAASKFKGERLIGVQVFSGERPGEKKNDTGVTVDSECPNGTDDFVSLPNVPRVSKDYYLEEFGTRDCYQVGIVTIEAGLIDGKDCNITLVGATDAAATCSLSRDTISLEDDWIAPIAVNMISEIANAAVTLEYTSQWLDEKPTIDDYVTGVLRLAYHAAWSSAMEMTSMATGDFYEVWRQAHPMVRAELQKSKVYAWFAMQLTITVAAVFVYAALRYSSVKFVRDTALTPLRLDLSKVTHTRSSTGLCNAVALSKEDRKLPMVKFDDSAVHKAGEDGEGACRRRIVFVDEAGRKL</sequence>
<feature type="transmembrane region" description="Helical" evidence="1">
    <location>
        <begin position="40"/>
        <end position="59"/>
    </location>
</feature>
<evidence type="ECO:0000313" key="2">
    <source>
        <dbReference type="EMBL" id="PVH95964.1"/>
    </source>
</evidence>
<evidence type="ECO:0000256" key="1">
    <source>
        <dbReference type="SAM" id="Phobius"/>
    </source>
</evidence>
<keyword evidence="1" id="KW-0812">Transmembrane</keyword>
<dbReference type="STRING" id="97972.A0A2V1DFN7"/>
<dbReference type="OrthoDB" id="5378430at2759"/>
<protein>
    <recommendedName>
        <fullName evidence="4">Transmembrane protein</fullName>
    </recommendedName>
</protein>
<keyword evidence="3" id="KW-1185">Reference proteome</keyword>
<dbReference type="AlphaFoldDB" id="A0A2V1DFN7"/>
<dbReference type="Proteomes" id="UP000244855">
    <property type="component" value="Unassembled WGS sequence"/>
</dbReference>
<feature type="transmembrane region" description="Helical" evidence="1">
    <location>
        <begin position="88"/>
        <end position="116"/>
    </location>
</feature>
<evidence type="ECO:0008006" key="4">
    <source>
        <dbReference type="Google" id="ProtNLM"/>
    </source>
</evidence>